<dbReference type="PANTHER" id="PTHR37834">
    <property type="entry name" value="GDSL-LIKE LIPASE/ACYLHYDROLASE DOMAIN PROTEIN (AFU_ORTHOLOGUE AFUA_2G00620)"/>
    <property type="match status" value="1"/>
</dbReference>
<reference evidence="3 4" key="1">
    <citation type="submission" date="2023-09" db="EMBL/GenBank/DDBJ databases">
        <authorList>
            <person name="Rey-Velasco X."/>
        </authorList>
    </citation>
    <scope>NUCLEOTIDE SEQUENCE [LARGE SCALE GENOMIC DNA]</scope>
    <source>
        <strain evidence="3 4">F363</strain>
    </source>
</reference>
<feature type="domain" description="Carbohydrate esterase 2 N-terminal" evidence="2">
    <location>
        <begin position="37"/>
        <end position="133"/>
    </location>
</feature>
<comment type="caution">
    <text evidence="3">The sequence shown here is derived from an EMBL/GenBank/DDBJ whole genome shotgun (WGS) entry which is preliminary data.</text>
</comment>
<dbReference type="InterPro" id="IPR037461">
    <property type="entry name" value="CtCE2-like_dom"/>
</dbReference>
<sequence length="358" mass="40081">MFKRLIPFWVLLCVACQQENEEKQQLLFNAGDENFVYSGRYEQVNDTAVALYNSAVSVETQVKGDSATIYLSAANEPAFAALELNGEYIGRFRSDSLVKIALPDSSKFNSLTIYKATEASTGDLIFSGIKAGAIQKIDSEDKPKIEFIGNSITCGMGADTEEYPCGTEDWYFQHNAYLAYGPRVARTLDANFELNCVSGMGMYRNWNDEDQPVMGDVYGNLKLNADSTKTAPPTDAPEIVSIALGTNDLSLGDGEKERSDFSKDKFVENYIQFVEMIYNRYPGVKVALLSSPMVSSENNNLLMESLKEVKEHFPQKEIKVFEFEPMTPHGCDSHPDVEDHEKMAQQLIPFFREILKTT</sequence>
<dbReference type="InterPro" id="IPR013830">
    <property type="entry name" value="SGNH_hydro"/>
</dbReference>
<name>A0ABU3CBU2_9FLAO</name>
<evidence type="ECO:0000313" key="3">
    <source>
        <dbReference type="EMBL" id="MDT0643738.1"/>
    </source>
</evidence>
<dbReference type="EMBL" id="JAVRHQ010000016">
    <property type="protein sequence ID" value="MDT0643738.1"/>
    <property type="molecule type" value="Genomic_DNA"/>
</dbReference>
<dbReference type="SUPFAM" id="SSF52266">
    <property type="entry name" value="SGNH hydrolase"/>
    <property type="match status" value="1"/>
</dbReference>
<gene>
    <name evidence="3" type="ORF">RM553_12925</name>
</gene>
<feature type="domain" description="SGNH hydrolase-type esterase" evidence="1">
    <location>
        <begin position="147"/>
        <end position="289"/>
    </location>
</feature>
<evidence type="ECO:0000313" key="4">
    <source>
        <dbReference type="Proteomes" id="UP001262889"/>
    </source>
</evidence>
<evidence type="ECO:0000259" key="1">
    <source>
        <dbReference type="Pfam" id="PF13472"/>
    </source>
</evidence>
<dbReference type="InterPro" id="IPR036514">
    <property type="entry name" value="SGNH_hydro_sf"/>
</dbReference>
<evidence type="ECO:0000259" key="2">
    <source>
        <dbReference type="Pfam" id="PF17996"/>
    </source>
</evidence>
<dbReference type="InterPro" id="IPR040794">
    <property type="entry name" value="CE2_N"/>
</dbReference>
<keyword evidence="4" id="KW-1185">Reference proteome</keyword>
<proteinExistence type="predicted"/>
<dbReference type="Pfam" id="PF13472">
    <property type="entry name" value="Lipase_GDSL_2"/>
    <property type="match status" value="1"/>
</dbReference>
<dbReference type="RefSeq" id="WP_311535357.1">
    <property type="nucleotide sequence ID" value="NZ_JAVRHQ010000016.1"/>
</dbReference>
<dbReference type="Pfam" id="PF17996">
    <property type="entry name" value="CE2_N"/>
    <property type="match status" value="1"/>
</dbReference>
<dbReference type="InterPro" id="IPR052762">
    <property type="entry name" value="PCW_deacetylase/CE"/>
</dbReference>
<dbReference type="Proteomes" id="UP001262889">
    <property type="component" value="Unassembled WGS sequence"/>
</dbReference>
<accession>A0ABU3CBU2</accession>
<protein>
    <submittedName>
        <fullName evidence="3">GDSL-type esterase/lipase family protein</fullName>
    </submittedName>
</protein>
<dbReference type="CDD" id="cd01831">
    <property type="entry name" value="Endoglucanase_E_like"/>
    <property type="match status" value="1"/>
</dbReference>
<dbReference type="Gene3D" id="3.40.50.1110">
    <property type="entry name" value="SGNH hydrolase"/>
    <property type="match status" value="1"/>
</dbReference>
<dbReference type="PANTHER" id="PTHR37834:SF2">
    <property type="entry name" value="ESTERASE, SGNH HYDROLASE-TYPE"/>
    <property type="match status" value="1"/>
</dbReference>
<organism evidence="3 4">
    <name type="scientific">Autumnicola tepida</name>
    <dbReference type="NCBI Taxonomy" id="3075595"/>
    <lineage>
        <taxon>Bacteria</taxon>
        <taxon>Pseudomonadati</taxon>
        <taxon>Bacteroidota</taxon>
        <taxon>Flavobacteriia</taxon>
        <taxon>Flavobacteriales</taxon>
        <taxon>Flavobacteriaceae</taxon>
        <taxon>Autumnicola</taxon>
    </lineage>
</organism>